<protein>
    <submittedName>
        <fullName evidence="1">Uncharacterized protein</fullName>
    </submittedName>
</protein>
<dbReference type="AlphaFoldDB" id="A0A0F9DJQ0"/>
<proteinExistence type="predicted"/>
<dbReference type="EMBL" id="LAZR01028666">
    <property type="protein sequence ID" value="KKL61903.1"/>
    <property type="molecule type" value="Genomic_DNA"/>
</dbReference>
<organism evidence="1">
    <name type="scientific">marine sediment metagenome</name>
    <dbReference type="NCBI Taxonomy" id="412755"/>
    <lineage>
        <taxon>unclassified sequences</taxon>
        <taxon>metagenomes</taxon>
        <taxon>ecological metagenomes</taxon>
    </lineage>
</organism>
<comment type="caution">
    <text evidence="1">The sequence shown here is derived from an EMBL/GenBank/DDBJ whole genome shotgun (WGS) entry which is preliminary data.</text>
</comment>
<evidence type="ECO:0000313" key="1">
    <source>
        <dbReference type="EMBL" id="KKL61903.1"/>
    </source>
</evidence>
<gene>
    <name evidence="1" type="ORF">LCGC14_2190580</name>
</gene>
<name>A0A0F9DJQ0_9ZZZZ</name>
<accession>A0A0F9DJQ0</accession>
<reference evidence="1" key="1">
    <citation type="journal article" date="2015" name="Nature">
        <title>Complex archaea that bridge the gap between prokaryotes and eukaryotes.</title>
        <authorList>
            <person name="Spang A."/>
            <person name="Saw J.H."/>
            <person name="Jorgensen S.L."/>
            <person name="Zaremba-Niedzwiedzka K."/>
            <person name="Martijn J."/>
            <person name="Lind A.E."/>
            <person name="van Eijk R."/>
            <person name="Schleper C."/>
            <person name="Guy L."/>
            <person name="Ettema T.J."/>
        </authorList>
    </citation>
    <scope>NUCLEOTIDE SEQUENCE</scope>
</reference>
<sequence length="63" mass="7131">MTKGRRQVEVGPRGWRRKWTRTPTASRRAAGEALGDMFAATRIRSVLWIWDNAAETQSASNTI</sequence>